<evidence type="ECO:0000313" key="1">
    <source>
        <dbReference type="EMBL" id="GBM71990.1"/>
    </source>
</evidence>
<evidence type="ECO:0000313" key="2">
    <source>
        <dbReference type="Proteomes" id="UP000499080"/>
    </source>
</evidence>
<organism evidence="1 2">
    <name type="scientific">Araneus ventricosus</name>
    <name type="common">Orbweaver spider</name>
    <name type="synonym">Epeira ventricosa</name>
    <dbReference type="NCBI Taxonomy" id="182803"/>
    <lineage>
        <taxon>Eukaryota</taxon>
        <taxon>Metazoa</taxon>
        <taxon>Ecdysozoa</taxon>
        <taxon>Arthropoda</taxon>
        <taxon>Chelicerata</taxon>
        <taxon>Arachnida</taxon>
        <taxon>Araneae</taxon>
        <taxon>Araneomorphae</taxon>
        <taxon>Entelegynae</taxon>
        <taxon>Araneoidea</taxon>
        <taxon>Araneidae</taxon>
        <taxon>Araneus</taxon>
    </lineage>
</organism>
<keyword evidence="2" id="KW-1185">Reference proteome</keyword>
<proteinExistence type="predicted"/>
<comment type="caution">
    <text evidence="1">The sequence shown here is derived from an EMBL/GenBank/DDBJ whole genome shotgun (WGS) entry which is preliminary data.</text>
</comment>
<accession>A0A4Y2I371</accession>
<gene>
    <name evidence="1" type="ORF">AVEN_269318_1</name>
</gene>
<reference evidence="1 2" key="1">
    <citation type="journal article" date="2019" name="Sci. Rep.">
        <title>Orb-weaving spider Araneus ventricosus genome elucidates the spidroin gene catalogue.</title>
        <authorList>
            <person name="Kono N."/>
            <person name="Nakamura H."/>
            <person name="Ohtoshi R."/>
            <person name="Moran D.A.P."/>
            <person name="Shinohara A."/>
            <person name="Yoshida Y."/>
            <person name="Fujiwara M."/>
            <person name="Mori M."/>
            <person name="Tomita M."/>
            <person name="Arakawa K."/>
        </authorList>
    </citation>
    <scope>NUCLEOTIDE SEQUENCE [LARGE SCALE GENOMIC DNA]</scope>
</reference>
<dbReference type="Proteomes" id="UP000499080">
    <property type="component" value="Unassembled WGS sequence"/>
</dbReference>
<sequence>MSQKLQTIVERLRFVFHYECVGRNRRISKRALTSRVDIAMMWGSITTIPMMRCPSCSRVWNFEPVIHDRTAPRKFVHYQSLRSPSTTFSDFLSEQRSPNLSLSYQFPPF</sequence>
<dbReference type="EMBL" id="BGPR01002348">
    <property type="protein sequence ID" value="GBM71990.1"/>
    <property type="molecule type" value="Genomic_DNA"/>
</dbReference>
<protein>
    <submittedName>
        <fullName evidence="1">Uncharacterized protein</fullName>
    </submittedName>
</protein>
<dbReference type="AlphaFoldDB" id="A0A4Y2I371"/>
<name>A0A4Y2I371_ARAVE</name>